<evidence type="ECO:0000256" key="7">
    <source>
        <dbReference type="ARBA" id="ARBA00023004"/>
    </source>
</evidence>
<keyword evidence="16" id="KW-0255">Endonuclease</keyword>
<gene>
    <name evidence="16" type="primary">NTHL1</name>
    <name evidence="13" type="synonym">NTH1</name>
    <name evidence="16" type="ORF">Bhyg_17176</name>
</gene>
<evidence type="ECO:0000256" key="13">
    <source>
        <dbReference type="HAMAP-Rule" id="MF_03183"/>
    </source>
</evidence>
<dbReference type="GO" id="GO:0051539">
    <property type="term" value="F:4 iron, 4 sulfur cluster binding"/>
    <property type="evidence" value="ECO:0007669"/>
    <property type="project" value="UniProtKB-KW"/>
</dbReference>
<dbReference type="CDD" id="cd00056">
    <property type="entry name" value="ENDO3c"/>
    <property type="match status" value="1"/>
</dbReference>
<keyword evidence="2" id="KW-0004">4Fe-4S</keyword>
<evidence type="ECO:0000256" key="6">
    <source>
        <dbReference type="ARBA" id="ARBA00022946"/>
    </source>
</evidence>
<dbReference type="Gene3D" id="1.10.1670.10">
    <property type="entry name" value="Helix-hairpin-Helix base-excision DNA repair enzymes (C-terminal)"/>
    <property type="match status" value="1"/>
</dbReference>
<dbReference type="GO" id="GO:0006289">
    <property type="term" value="P:nucleotide-excision repair"/>
    <property type="evidence" value="ECO:0007669"/>
    <property type="project" value="TreeGrafter"/>
</dbReference>
<dbReference type="OrthoDB" id="2099276at2759"/>
<dbReference type="InterPro" id="IPR004036">
    <property type="entry name" value="Endonuclease-III-like_CS2"/>
</dbReference>
<name>A0A9Q0MIJ6_9DIPT</name>
<keyword evidence="13" id="KW-0539">Nucleus</keyword>
<dbReference type="Pfam" id="PF00730">
    <property type="entry name" value="HhH-GPD"/>
    <property type="match status" value="1"/>
</dbReference>
<keyword evidence="6" id="KW-0809">Transit peptide</keyword>
<dbReference type="FunFam" id="1.10.1670.10:FF:000003">
    <property type="entry name" value="Endonuclease III homolog"/>
    <property type="match status" value="1"/>
</dbReference>
<dbReference type="PROSITE" id="PS01155">
    <property type="entry name" value="ENDONUCLEASE_III_2"/>
    <property type="match status" value="1"/>
</dbReference>
<evidence type="ECO:0000313" key="16">
    <source>
        <dbReference type="EMBL" id="KAJ6621568.1"/>
    </source>
</evidence>
<dbReference type="SMART" id="SM00478">
    <property type="entry name" value="ENDO3c"/>
    <property type="match status" value="1"/>
</dbReference>
<dbReference type="InterPro" id="IPR011257">
    <property type="entry name" value="DNA_glycosylase"/>
</dbReference>
<feature type="region of interest" description="Disordered" evidence="14">
    <location>
        <begin position="71"/>
        <end position="111"/>
    </location>
</feature>
<dbReference type="HAMAP" id="MF_03183">
    <property type="entry name" value="Endonuclease_III_Nth"/>
    <property type="match status" value="1"/>
</dbReference>
<dbReference type="GO" id="GO:0006285">
    <property type="term" value="P:base-excision repair, AP site formation"/>
    <property type="evidence" value="ECO:0007669"/>
    <property type="project" value="UniProtKB-UniRule"/>
</dbReference>
<comment type="function">
    <text evidence="13">Bifunctional DNA N-glycosylase with associated apurinic/apyrimidinic (AP) lyase function that catalyzes the first step in base excision repair (BER), the primary repair pathway for the repair of oxidative DNA damage. The DNA N-glycosylase activity releases the damaged DNA base from DNA by cleaving the N-glycosidic bond, leaving an AP site. The AP lyase activity cleaves the phosphodiester bond 3' to the AP site by a beta-elimination. Primarily recognizes and repairs oxidative base damage of pyrimidines.</text>
</comment>
<dbReference type="Gene3D" id="1.10.340.30">
    <property type="entry name" value="Hypothetical protein, domain 2"/>
    <property type="match status" value="1"/>
</dbReference>
<keyword evidence="4 13" id="KW-0227">DNA damage</keyword>
<keyword evidence="13" id="KW-0496">Mitochondrion</keyword>
<comment type="caution">
    <text evidence="13">Lacks conserved residue(s) required for the propagation of feature annotation.</text>
</comment>
<dbReference type="GO" id="GO:0005739">
    <property type="term" value="C:mitochondrion"/>
    <property type="evidence" value="ECO:0007669"/>
    <property type="project" value="UniProtKB-SubCell"/>
</dbReference>
<evidence type="ECO:0000256" key="14">
    <source>
        <dbReference type="SAM" id="MobiDB-lite"/>
    </source>
</evidence>
<keyword evidence="16" id="KW-0540">Nuclease</keyword>
<dbReference type="FunFam" id="1.10.340.30:FF:000005">
    <property type="entry name" value="Endonuclease III-like protein 1"/>
    <property type="match status" value="1"/>
</dbReference>
<dbReference type="EMBL" id="WJQU01003851">
    <property type="protein sequence ID" value="KAJ6621568.1"/>
    <property type="molecule type" value="Genomic_DNA"/>
</dbReference>
<keyword evidence="10 13" id="KW-0456">Lyase</keyword>
<dbReference type="GO" id="GO:0003677">
    <property type="term" value="F:DNA binding"/>
    <property type="evidence" value="ECO:0007669"/>
    <property type="project" value="UniProtKB-UniRule"/>
</dbReference>
<keyword evidence="8" id="KW-0411">Iron-sulfur</keyword>
<evidence type="ECO:0000313" key="17">
    <source>
        <dbReference type="Proteomes" id="UP001151699"/>
    </source>
</evidence>
<feature type="domain" description="HhH-GPD" evidence="15">
    <location>
        <begin position="158"/>
        <end position="308"/>
    </location>
</feature>
<dbReference type="InterPro" id="IPR003265">
    <property type="entry name" value="HhH-GPD_domain"/>
</dbReference>
<dbReference type="GO" id="GO:0140078">
    <property type="term" value="F:class I DNA-(apurinic or apyrimidinic site) endonuclease activity"/>
    <property type="evidence" value="ECO:0007669"/>
    <property type="project" value="UniProtKB-EC"/>
</dbReference>
<accession>A0A9Q0MIJ6</accession>
<evidence type="ECO:0000256" key="4">
    <source>
        <dbReference type="ARBA" id="ARBA00022763"/>
    </source>
</evidence>
<sequence length="332" mass="37993">MLKIFRYAMSKRKPTLAKLNPKLINECVEDGNNKTVATNSINTSAYFSPKKTRNKIKIEYEVFPKKSETKAVSDISKKTKSEPITTKETDETDSKNLSETDSKKPKWEPKNWRQTLENIRKMRKDQIAPVDAMGCDKCHDENADEKTQRYHILIALMLSSQTKDQTNFEAMKRLKAHGLTPENIVQSDANVLEKLINPVSFYKNKTKHIQKASQILIDQYDSDIPNTLEGLMKLPGVGPKMAHICMNSAWNIVTGIGVDVHVHRISNRLKWVPKATKEPEKTRLELEKWLPFEYWTDVNNQLVGFGQTICTPTNPKCSQCLNTECPSRNVKK</sequence>
<dbReference type="InterPro" id="IPR023170">
    <property type="entry name" value="HhH_base_excis_C"/>
</dbReference>
<protein>
    <recommendedName>
        <fullName evidence="13">Endonuclease III homolog</fullName>
        <ecNumber evidence="13">3.2.2.-</ecNumber>
        <ecNumber evidence="13">4.2.99.18</ecNumber>
    </recommendedName>
    <alternativeName>
        <fullName evidence="13">Bifunctional DNA N-glycosylase/DNA-(apurinic or apyrimidinic site) lyase</fullName>
        <shortName evidence="13">DNA glycosylase/AP lyase</shortName>
    </alternativeName>
</protein>
<dbReference type="EC" id="3.2.2.-" evidence="13"/>
<dbReference type="InterPro" id="IPR000445">
    <property type="entry name" value="HhH_motif"/>
</dbReference>
<evidence type="ECO:0000256" key="10">
    <source>
        <dbReference type="ARBA" id="ARBA00023239"/>
    </source>
</evidence>
<evidence type="ECO:0000256" key="8">
    <source>
        <dbReference type="ARBA" id="ARBA00023014"/>
    </source>
</evidence>
<keyword evidence="11 13" id="KW-0326">Glycosidase</keyword>
<dbReference type="Proteomes" id="UP001151699">
    <property type="component" value="Unassembled WGS sequence"/>
</dbReference>
<evidence type="ECO:0000256" key="3">
    <source>
        <dbReference type="ARBA" id="ARBA00022723"/>
    </source>
</evidence>
<keyword evidence="3" id="KW-0479">Metal-binding</keyword>
<evidence type="ECO:0000256" key="5">
    <source>
        <dbReference type="ARBA" id="ARBA00022801"/>
    </source>
</evidence>
<comment type="catalytic activity">
    <reaction evidence="12 13">
        <text>2'-deoxyribonucleotide-(2'-deoxyribose 5'-phosphate)-2'-deoxyribonucleotide-DNA = a 3'-end 2'-deoxyribonucleotide-(2,3-dehydro-2,3-deoxyribose 5'-phosphate)-DNA + a 5'-end 5'-phospho-2'-deoxyribonucleoside-DNA + H(+)</text>
        <dbReference type="Rhea" id="RHEA:66592"/>
        <dbReference type="Rhea" id="RHEA-COMP:13180"/>
        <dbReference type="Rhea" id="RHEA-COMP:16897"/>
        <dbReference type="Rhea" id="RHEA-COMP:17067"/>
        <dbReference type="ChEBI" id="CHEBI:15378"/>
        <dbReference type="ChEBI" id="CHEBI:136412"/>
        <dbReference type="ChEBI" id="CHEBI:157695"/>
        <dbReference type="ChEBI" id="CHEBI:167181"/>
        <dbReference type="EC" id="4.2.99.18"/>
    </reaction>
</comment>
<evidence type="ECO:0000256" key="9">
    <source>
        <dbReference type="ARBA" id="ARBA00023204"/>
    </source>
</evidence>
<keyword evidence="17" id="KW-1185">Reference proteome</keyword>
<organism evidence="16 17">
    <name type="scientific">Pseudolycoriella hygida</name>
    <dbReference type="NCBI Taxonomy" id="35572"/>
    <lineage>
        <taxon>Eukaryota</taxon>
        <taxon>Metazoa</taxon>
        <taxon>Ecdysozoa</taxon>
        <taxon>Arthropoda</taxon>
        <taxon>Hexapoda</taxon>
        <taxon>Insecta</taxon>
        <taxon>Pterygota</taxon>
        <taxon>Neoptera</taxon>
        <taxon>Endopterygota</taxon>
        <taxon>Diptera</taxon>
        <taxon>Nematocera</taxon>
        <taxon>Sciaroidea</taxon>
        <taxon>Sciaridae</taxon>
        <taxon>Pseudolycoriella</taxon>
    </lineage>
</organism>
<keyword evidence="9 13" id="KW-0234">DNA repair</keyword>
<keyword evidence="5 13" id="KW-0378">Hydrolase</keyword>
<comment type="similarity">
    <text evidence="1 13">Belongs to the Nth/MutY family.</text>
</comment>
<keyword evidence="7" id="KW-0408">Iron</keyword>
<comment type="subcellular location">
    <subcellularLocation>
        <location evidence="13">Nucleus</location>
    </subcellularLocation>
    <subcellularLocation>
        <location evidence="13">Mitochondrion</location>
    </subcellularLocation>
</comment>
<comment type="caution">
    <text evidence="16">The sequence shown here is derived from an EMBL/GenBank/DDBJ whole genome shotgun (WGS) entry which is preliminary data.</text>
</comment>
<dbReference type="InterPro" id="IPR030841">
    <property type="entry name" value="NTH1"/>
</dbReference>
<dbReference type="AlphaFoldDB" id="A0A9Q0MIJ6"/>
<dbReference type="GO" id="GO:0005634">
    <property type="term" value="C:nucleus"/>
    <property type="evidence" value="ECO:0007669"/>
    <property type="project" value="UniProtKB-SubCell"/>
</dbReference>
<dbReference type="GO" id="GO:0000703">
    <property type="term" value="F:oxidized pyrimidine nucleobase lesion DNA N-glycosylase activity"/>
    <property type="evidence" value="ECO:0007669"/>
    <property type="project" value="UniProtKB-UniRule"/>
</dbReference>
<evidence type="ECO:0000256" key="2">
    <source>
        <dbReference type="ARBA" id="ARBA00022485"/>
    </source>
</evidence>
<dbReference type="PANTHER" id="PTHR43286:SF1">
    <property type="entry name" value="ENDONUCLEASE III-LIKE PROTEIN 1"/>
    <property type="match status" value="1"/>
</dbReference>
<evidence type="ECO:0000259" key="15">
    <source>
        <dbReference type="SMART" id="SM00478"/>
    </source>
</evidence>
<dbReference type="PANTHER" id="PTHR43286">
    <property type="entry name" value="ENDONUCLEASE III-LIKE PROTEIN 1"/>
    <property type="match status" value="1"/>
</dbReference>
<proteinExistence type="inferred from homology"/>
<evidence type="ECO:0000256" key="1">
    <source>
        <dbReference type="ARBA" id="ARBA00008343"/>
    </source>
</evidence>
<evidence type="ECO:0000256" key="11">
    <source>
        <dbReference type="ARBA" id="ARBA00023295"/>
    </source>
</evidence>
<dbReference type="Pfam" id="PF00633">
    <property type="entry name" value="HHH"/>
    <property type="match status" value="1"/>
</dbReference>
<dbReference type="EC" id="4.2.99.18" evidence="13"/>
<reference evidence="16" key="1">
    <citation type="submission" date="2022-07" db="EMBL/GenBank/DDBJ databases">
        <authorList>
            <person name="Trinca V."/>
            <person name="Uliana J.V.C."/>
            <person name="Torres T.T."/>
            <person name="Ward R.J."/>
            <person name="Monesi N."/>
        </authorList>
    </citation>
    <scope>NUCLEOTIDE SEQUENCE</scope>
    <source>
        <strain evidence="16">HSMRA1968</strain>
        <tissue evidence="16">Whole embryos</tissue>
    </source>
</reference>
<dbReference type="SUPFAM" id="SSF48150">
    <property type="entry name" value="DNA-glycosylase"/>
    <property type="match status" value="1"/>
</dbReference>
<dbReference type="GO" id="GO:0046872">
    <property type="term" value="F:metal ion binding"/>
    <property type="evidence" value="ECO:0007669"/>
    <property type="project" value="UniProtKB-KW"/>
</dbReference>
<evidence type="ECO:0000256" key="12">
    <source>
        <dbReference type="ARBA" id="ARBA00044632"/>
    </source>
</evidence>